<keyword evidence="8" id="KW-1185">Reference proteome</keyword>
<dbReference type="InterPro" id="IPR007237">
    <property type="entry name" value="CD20-like"/>
</dbReference>
<evidence type="ECO:0000256" key="1">
    <source>
        <dbReference type="ARBA" id="ARBA00004141"/>
    </source>
</evidence>
<feature type="transmembrane region" description="Helical" evidence="6">
    <location>
        <begin position="40"/>
        <end position="61"/>
    </location>
</feature>
<dbReference type="PANTHER" id="PTHR23320:SF129">
    <property type="entry name" value="MEMBRANE-SPANNING 4-DOMAINS SUBFAMILY A MEMBER 15"/>
    <property type="match status" value="1"/>
</dbReference>
<dbReference type="AlphaFoldDB" id="A0A8C6SUL4"/>
<comment type="subcellular location">
    <subcellularLocation>
        <location evidence="1">Membrane</location>
        <topology evidence="1">Multi-pass membrane protein</topology>
    </subcellularLocation>
</comment>
<name>A0A8C6SUL4_9GOBI</name>
<evidence type="ECO:0000313" key="8">
    <source>
        <dbReference type="Proteomes" id="UP000694523"/>
    </source>
</evidence>
<keyword evidence="4 6" id="KW-1133">Transmembrane helix</keyword>
<evidence type="ECO:0000313" key="7">
    <source>
        <dbReference type="Ensembl" id="ENSNMLP00000011843.1"/>
    </source>
</evidence>
<feature type="transmembrane region" description="Helical" evidence="6">
    <location>
        <begin position="156"/>
        <end position="176"/>
    </location>
</feature>
<dbReference type="Proteomes" id="UP000694523">
    <property type="component" value="Unplaced"/>
</dbReference>
<reference evidence="7" key="1">
    <citation type="submission" date="2025-08" db="UniProtKB">
        <authorList>
            <consortium name="Ensembl"/>
        </authorList>
    </citation>
    <scope>IDENTIFICATION</scope>
</reference>
<dbReference type="Pfam" id="PF04103">
    <property type="entry name" value="CD20"/>
    <property type="match status" value="1"/>
</dbReference>
<organism evidence="7 8">
    <name type="scientific">Neogobius melanostomus</name>
    <name type="common">round goby</name>
    <dbReference type="NCBI Taxonomy" id="47308"/>
    <lineage>
        <taxon>Eukaryota</taxon>
        <taxon>Metazoa</taxon>
        <taxon>Chordata</taxon>
        <taxon>Craniata</taxon>
        <taxon>Vertebrata</taxon>
        <taxon>Euteleostomi</taxon>
        <taxon>Actinopterygii</taxon>
        <taxon>Neopterygii</taxon>
        <taxon>Teleostei</taxon>
        <taxon>Neoteleostei</taxon>
        <taxon>Acanthomorphata</taxon>
        <taxon>Gobiaria</taxon>
        <taxon>Gobiiformes</taxon>
        <taxon>Gobioidei</taxon>
        <taxon>Gobiidae</taxon>
        <taxon>Benthophilinae</taxon>
        <taxon>Neogobiini</taxon>
        <taxon>Neogobius</taxon>
    </lineage>
</organism>
<keyword evidence="3 6" id="KW-0812">Transmembrane</keyword>
<reference evidence="7" key="2">
    <citation type="submission" date="2025-09" db="UniProtKB">
        <authorList>
            <consortium name="Ensembl"/>
        </authorList>
    </citation>
    <scope>IDENTIFICATION</scope>
</reference>
<dbReference type="GO" id="GO:0016020">
    <property type="term" value="C:membrane"/>
    <property type="evidence" value="ECO:0007669"/>
    <property type="project" value="UniProtKB-SubCell"/>
</dbReference>
<evidence type="ECO:0000256" key="5">
    <source>
        <dbReference type="ARBA" id="ARBA00023136"/>
    </source>
</evidence>
<accession>A0A8C6SUL4</accession>
<dbReference type="InterPro" id="IPR030417">
    <property type="entry name" value="MS4A"/>
</dbReference>
<comment type="similarity">
    <text evidence="2">Belongs to the MS4A family.</text>
</comment>
<proteinExistence type="inferred from homology"/>
<evidence type="ECO:0000256" key="2">
    <source>
        <dbReference type="ARBA" id="ARBA00009565"/>
    </source>
</evidence>
<protein>
    <recommendedName>
        <fullName evidence="9">Membrane-spanning 4-domains subfamily A member 12</fullName>
    </recommendedName>
</protein>
<evidence type="ECO:0000256" key="3">
    <source>
        <dbReference type="ARBA" id="ARBA00022692"/>
    </source>
</evidence>
<evidence type="ECO:0000256" key="6">
    <source>
        <dbReference type="SAM" id="Phobius"/>
    </source>
</evidence>
<feature type="transmembrane region" description="Helical" evidence="6">
    <location>
        <begin position="99"/>
        <end position="120"/>
    </location>
</feature>
<sequence length="204" mass="22578">MSVAVSRDLTVEVLQDTNAVKLMDSKQTLRAAVQRGEPKCLGVSQLMLGIMVLMYSIPLHLVEATEVVWLGVPWWSSLTFVLAGSLAILLDKYCTMNNLYACFAASVVSTVLSVVAIIIYSVDLHRNPETPCIKQMYDNCDNLHYTTKLSKGMKSVLLLLTLTQAVLSGVFCFLLYRQRSSFQIYNPLHQDTVSTHGVITADGN</sequence>
<feature type="transmembrane region" description="Helical" evidence="6">
    <location>
        <begin position="67"/>
        <end position="90"/>
    </location>
</feature>
<evidence type="ECO:0008006" key="9">
    <source>
        <dbReference type="Google" id="ProtNLM"/>
    </source>
</evidence>
<dbReference type="Ensembl" id="ENSNMLT00000013403.1">
    <property type="protein sequence ID" value="ENSNMLP00000011843.1"/>
    <property type="gene ID" value="ENSNMLG00000008110.1"/>
</dbReference>
<evidence type="ECO:0000256" key="4">
    <source>
        <dbReference type="ARBA" id="ARBA00022989"/>
    </source>
</evidence>
<dbReference type="PANTHER" id="PTHR23320">
    <property type="entry name" value="MEMBRANE-SPANNING 4-DOMAINS SUBFAMILY A MS4A -RELATED"/>
    <property type="match status" value="1"/>
</dbReference>
<keyword evidence="5 6" id="KW-0472">Membrane</keyword>